<gene>
    <name evidence="7" type="ORF">SAMN04488082_107121</name>
</gene>
<dbReference type="GO" id="GO:0004316">
    <property type="term" value="F:3-oxoacyl-[acyl-carrier-protein] reductase (NADPH) activity"/>
    <property type="evidence" value="ECO:0007669"/>
    <property type="project" value="UniProtKB-UniRule"/>
</dbReference>
<feature type="binding site" evidence="4">
    <location>
        <position position="188"/>
    </location>
    <ligand>
        <name>NADP(+)</name>
        <dbReference type="ChEBI" id="CHEBI:58349"/>
    </ligand>
</feature>
<dbReference type="RefSeq" id="WP_092374407.1">
    <property type="nucleotide sequence ID" value="NZ_FORX01000007.1"/>
</dbReference>
<keyword evidence="4 5" id="KW-0521">NADP</keyword>
<dbReference type="PRINTS" id="PR00080">
    <property type="entry name" value="SDRFAMILY"/>
</dbReference>
<dbReference type="EMBL" id="FORX01000007">
    <property type="protein sequence ID" value="SFJ80888.1"/>
    <property type="molecule type" value="Genomic_DNA"/>
</dbReference>
<comment type="similarity">
    <text evidence="1 5">Belongs to the short-chain dehydrogenases/reductases (SDR) family.</text>
</comment>
<dbReference type="InterPro" id="IPR057326">
    <property type="entry name" value="KR_dom"/>
</dbReference>
<proteinExistence type="inferred from homology"/>
<comment type="subunit">
    <text evidence="5">Homotetramer.</text>
</comment>
<sequence length="247" mass="26337">MSELVRTALVTGGTRGIGKAIVKKLAGLGYQVYFTYVSRPELAEAVCAEIAADGGAARGFQLDASDWDAVADFFAAQIKDKVSLELLVNNAGITKDGLIMRMKREQWEQVIQINLTGAFVCLQQAAKIMLKQRKGRIVNISSVVGQMGNAGQANYCASKAGLIGLTKAAALELGSRGITVNAIAPGFIETDMTETLPQDVREKYLERIPLGRLGSAQTIADTVAYLASDQAEYITGQVLGINGGMYL</sequence>
<dbReference type="EC" id="1.1.1.100" evidence="5"/>
<dbReference type="PROSITE" id="PS00061">
    <property type="entry name" value="ADH_SHORT"/>
    <property type="match status" value="1"/>
</dbReference>
<feature type="domain" description="Ketoreductase" evidence="6">
    <location>
        <begin position="6"/>
        <end position="186"/>
    </location>
</feature>
<dbReference type="GO" id="GO:0051287">
    <property type="term" value="F:NAD binding"/>
    <property type="evidence" value="ECO:0007669"/>
    <property type="project" value="UniProtKB-UniRule"/>
</dbReference>
<dbReference type="Proteomes" id="UP000198635">
    <property type="component" value="Unassembled WGS sequence"/>
</dbReference>
<evidence type="ECO:0000313" key="8">
    <source>
        <dbReference type="Proteomes" id="UP000198635"/>
    </source>
</evidence>
<evidence type="ECO:0000259" key="6">
    <source>
        <dbReference type="SMART" id="SM00822"/>
    </source>
</evidence>
<dbReference type="STRING" id="52560.SAMN04488082_107121"/>
<dbReference type="GO" id="GO:0006633">
    <property type="term" value="P:fatty acid biosynthetic process"/>
    <property type="evidence" value="ECO:0007669"/>
    <property type="project" value="UniProtKB-UniPathway"/>
</dbReference>
<dbReference type="InterPro" id="IPR011284">
    <property type="entry name" value="3oxo_ACP_reduc"/>
</dbReference>
<comment type="catalytic activity">
    <reaction evidence="5">
        <text>a (3R)-hydroxyacyl-[ACP] + NADP(+) = a 3-oxoacyl-[ACP] + NADPH + H(+)</text>
        <dbReference type="Rhea" id="RHEA:17397"/>
        <dbReference type="Rhea" id="RHEA-COMP:9916"/>
        <dbReference type="Rhea" id="RHEA-COMP:9945"/>
        <dbReference type="ChEBI" id="CHEBI:15378"/>
        <dbReference type="ChEBI" id="CHEBI:57783"/>
        <dbReference type="ChEBI" id="CHEBI:58349"/>
        <dbReference type="ChEBI" id="CHEBI:78776"/>
        <dbReference type="ChEBI" id="CHEBI:78827"/>
        <dbReference type="EC" id="1.1.1.100"/>
    </reaction>
</comment>
<feature type="binding site" evidence="4">
    <location>
        <begin position="12"/>
        <end position="15"/>
    </location>
    <ligand>
        <name>NADP(+)</name>
        <dbReference type="ChEBI" id="CHEBI:58349"/>
    </ligand>
</feature>
<keyword evidence="5" id="KW-0276">Fatty acid metabolism</keyword>
<feature type="binding site" evidence="4">
    <location>
        <begin position="155"/>
        <end position="159"/>
    </location>
    <ligand>
        <name>NADP(+)</name>
        <dbReference type="ChEBI" id="CHEBI:58349"/>
    </ligand>
</feature>
<comment type="pathway">
    <text evidence="5">Lipid metabolism; fatty acid biosynthesis.</text>
</comment>
<comment type="function">
    <text evidence="5">Catalyzes the NADPH-dependent reduction of beta-ketoacyl-ACP substrates to beta-hydroxyacyl-ACP products, the first reductive step in the elongation cycle of fatty acid biosynthesis.</text>
</comment>
<reference evidence="8" key="1">
    <citation type="submission" date="2016-10" db="EMBL/GenBank/DDBJ databases">
        <authorList>
            <person name="Varghese N."/>
            <person name="Submissions S."/>
        </authorList>
    </citation>
    <scope>NUCLEOTIDE SEQUENCE [LARGE SCALE GENOMIC DNA]</scope>
    <source>
        <strain evidence="8">DSM 5918</strain>
    </source>
</reference>
<evidence type="ECO:0000256" key="4">
    <source>
        <dbReference type="PIRSR" id="PIRSR611284-2"/>
    </source>
</evidence>
<dbReference type="PANTHER" id="PTHR42879">
    <property type="entry name" value="3-OXOACYL-(ACYL-CARRIER-PROTEIN) REDUCTASE"/>
    <property type="match status" value="1"/>
</dbReference>
<keyword evidence="5" id="KW-0443">Lipid metabolism</keyword>
<dbReference type="UniPathway" id="UPA00094"/>
<keyword evidence="5" id="KW-0444">Lipid biosynthesis</keyword>
<dbReference type="OrthoDB" id="9804774at2"/>
<dbReference type="PANTHER" id="PTHR42879:SF2">
    <property type="entry name" value="3-OXOACYL-[ACYL-CARRIER-PROTEIN] REDUCTASE FABG"/>
    <property type="match status" value="1"/>
</dbReference>
<dbReference type="SUPFAM" id="SSF51735">
    <property type="entry name" value="NAD(P)-binding Rossmann-fold domains"/>
    <property type="match status" value="1"/>
</dbReference>
<evidence type="ECO:0000313" key="7">
    <source>
        <dbReference type="EMBL" id="SFJ80888.1"/>
    </source>
</evidence>
<protein>
    <recommendedName>
        <fullName evidence="5">3-oxoacyl-[acyl-carrier-protein] reductase</fullName>
        <ecNumber evidence="5">1.1.1.100</ecNumber>
    </recommendedName>
</protein>
<dbReference type="NCBIfam" id="NF004199">
    <property type="entry name" value="PRK05653.1-4"/>
    <property type="match status" value="1"/>
</dbReference>
<dbReference type="InterPro" id="IPR050259">
    <property type="entry name" value="SDR"/>
</dbReference>
<evidence type="ECO:0000256" key="2">
    <source>
        <dbReference type="ARBA" id="ARBA00023002"/>
    </source>
</evidence>
<dbReference type="Pfam" id="PF13561">
    <property type="entry name" value="adh_short_C2"/>
    <property type="match status" value="1"/>
</dbReference>
<keyword evidence="2 5" id="KW-0560">Oxidoreductase</keyword>
<evidence type="ECO:0000256" key="1">
    <source>
        <dbReference type="ARBA" id="ARBA00006484"/>
    </source>
</evidence>
<dbReference type="AlphaFoldDB" id="A0A1I3UBG7"/>
<dbReference type="CDD" id="cd05333">
    <property type="entry name" value="BKR_SDR_c"/>
    <property type="match status" value="1"/>
</dbReference>
<dbReference type="NCBIfam" id="NF009466">
    <property type="entry name" value="PRK12826.1-2"/>
    <property type="match status" value="1"/>
</dbReference>
<dbReference type="NCBIfam" id="NF005559">
    <property type="entry name" value="PRK07231.1"/>
    <property type="match status" value="1"/>
</dbReference>
<dbReference type="FunFam" id="3.40.50.720:FF:000173">
    <property type="entry name" value="3-oxoacyl-[acyl-carrier protein] reductase"/>
    <property type="match status" value="1"/>
</dbReference>
<dbReference type="InterPro" id="IPR002347">
    <property type="entry name" value="SDR_fam"/>
</dbReference>
<accession>A0A1I3UBG7</accession>
<evidence type="ECO:0000256" key="3">
    <source>
        <dbReference type="PIRSR" id="PIRSR611284-1"/>
    </source>
</evidence>
<dbReference type="InterPro" id="IPR020904">
    <property type="entry name" value="Sc_DH/Rdtase_CS"/>
</dbReference>
<dbReference type="PRINTS" id="PR00081">
    <property type="entry name" value="GDHRDH"/>
</dbReference>
<feature type="binding site" evidence="4">
    <location>
        <position position="90"/>
    </location>
    <ligand>
        <name>NADP(+)</name>
        <dbReference type="ChEBI" id="CHEBI:58349"/>
    </ligand>
</feature>
<name>A0A1I3UBG7_9BACT</name>
<dbReference type="InterPro" id="IPR036291">
    <property type="entry name" value="NAD(P)-bd_dom_sf"/>
</dbReference>
<keyword evidence="8" id="KW-1185">Reference proteome</keyword>
<organism evidence="7 8">
    <name type="scientific">Desulfomicrobium apsheronum</name>
    <dbReference type="NCBI Taxonomy" id="52560"/>
    <lineage>
        <taxon>Bacteria</taxon>
        <taxon>Pseudomonadati</taxon>
        <taxon>Thermodesulfobacteriota</taxon>
        <taxon>Desulfovibrionia</taxon>
        <taxon>Desulfovibrionales</taxon>
        <taxon>Desulfomicrobiaceae</taxon>
        <taxon>Desulfomicrobium</taxon>
    </lineage>
</organism>
<keyword evidence="5" id="KW-0275">Fatty acid biosynthesis</keyword>
<dbReference type="Gene3D" id="3.40.50.720">
    <property type="entry name" value="NAD(P)-binding Rossmann-like Domain"/>
    <property type="match status" value="1"/>
</dbReference>
<dbReference type="SMART" id="SM00822">
    <property type="entry name" value="PKS_KR"/>
    <property type="match status" value="1"/>
</dbReference>
<feature type="active site" description="Proton acceptor" evidence="3">
    <location>
        <position position="155"/>
    </location>
</feature>
<dbReference type="NCBIfam" id="TIGR01830">
    <property type="entry name" value="3oxo_ACP_reduc"/>
    <property type="match status" value="1"/>
</dbReference>
<evidence type="ECO:0000256" key="5">
    <source>
        <dbReference type="RuleBase" id="RU366074"/>
    </source>
</evidence>